<feature type="transmembrane region" description="Helical" evidence="8">
    <location>
        <begin position="26"/>
        <end position="49"/>
    </location>
</feature>
<evidence type="ECO:0000313" key="9">
    <source>
        <dbReference type="EMBL" id="GEN63205.1"/>
    </source>
</evidence>
<dbReference type="PANTHER" id="PTHR30472">
    <property type="entry name" value="FERRIC ENTEROBACTIN TRANSPORT SYSTEM PERMEASE PROTEIN"/>
    <property type="match status" value="1"/>
</dbReference>
<keyword evidence="3" id="KW-0813">Transport</keyword>
<dbReference type="GO" id="GO:0022857">
    <property type="term" value="F:transmembrane transporter activity"/>
    <property type="evidence" value="ECO:0007669"/>
    <property type="project" value="InterPro"/>
</dbReference>
<feature type="transmembrane region" description="Helical" evidence="8">
    <location>
        <begin position="301"/>
        <end position="320"/>
    </location>
</feature>
<feature type="transmembrane region" description="Helical" evidence="8">
    <location>
        <begin position="69"/>
        <end position="92"/>
    </location>
</feature>
<evidence type="ECO:0000256" key="3">
    <source>
        <dbReference type="ARBA" id="ARBA00022448"/>
    </source>
</evidence>
<keyword evidence="10" id="KW-1185">Reference proteome</keyword>
<dbReference type="Pfam" id="PF01032">
    <property type="entry name" value="FecCD"/>
    <property type="match status" value="1"/>
</dbReference>
<accession>A0A511XJS3</accession>
<dbReference type="InterPro" id="IPR037294">
    <property type="entry name" value="ABC_BtuC-like"/>
</dbReference>
<keyword evidence="5 8" id="KW-0812">Transmembrane</keyword>
<reference evidence="9 10" key="1">
    <citation type="submission" date="2019-07" db="EMBL/GenBank/DDBJ databases">
        <title>Whole genome shotgun sequence of Acetobacter oeni NBRC 105207.</title>
        <authorList>
            <person name="Hosoyama A."/>
            <person name="Uohara A."/>
            <person name="Ohji S."/>
            <person name="Ichikawa N."/>
        </authorList>
    </citation>
    <scope>NUCLEOTIDE SEQUENCE [LARGE SCALE GENOMIC DNA]</scope>
    <source>
        <strain evidence="9 10">NBRC 105207</strain>
    </source>
</reference>
<evidence type="ECO:0000256" key="2">
    <source>
        <dbReference type="ARBA" id="ARBA00007935"/>
    </source>
</evidence>
<evidence type="ECO:0000256" key="6">
    <source>
        <dbReference type="ARBA" id="ARBA00022989"/>
    </source>
</evidence>
<evidence type="ECO:0000256" key="5">
    <source>
        <dbReference type="ARBA" id="ARBA00022692"/>
    </source>
</evidence>
<dbReference type="AlphaFoldDB" id="A0A511XJS3"/>
<feature type="transmembrane region" description="Helical" evidence="8">
    <location>
        <begin position="170"/>
        <end position="192"/>
    </location>
</feature>
<comment type="subcellular location">
    <subcellularLocation>
        <location evidence="1">Cell membrane</location>
        <topology evidence="1">Multi-pass membrane protein</topology>
    </subcellularLocation>
</comment>
<comment type="caution">
    <text evidence="9">The sequence shown here is derived from an EMBL/GenBank/DDBJ whole genome shotgun (WGS) entry which is preliminary data.</text>
</comment>
<dbReference type="GO" id="GO:0005886">
    <property type="term" value="C:plasma membrane"/>
    <property type="evidence" value="ECO:0007669"/>
    <property type="project" value="UniProtKB-SubCell"/>
</dbReference>
<dbReference type="Gene3D" id="1.10.3470.10">
    <property type="entry name" value="ABC transporter involved in vitamin B12 uptake, BtuC"/>
    <property type="match status" value="1"/>
</dbReference>
<organism evidence="9 10">
    <name type="scientific">Acetobacter oeni</name>
    <dbReference type="NCBI Taxonomy" id="304077"/>
    <lineage>
        <taxon>Bacteria</taxon>
        <taxon>Pseudomonadati</taxon>
        <taxon>Pseudomonadota</taxon>
        <taxon>Alphaproteobacteria</taxon>
        <taxon>Acetobacterales</taxon>
        <taxon>Acetobacteraceae</taxon>
        <taxon>Acetobacter</taxon>
    </lineage>
</organism>
<dbReference type="EMBL" id="BJYG01000017">
    <property type="protein sequence ID" value="GEN63205.1"/>
    <property type="molecule type" value="Genomic_DNA"/>
</dbReference>
<proteinExistence type="inferred from homology"/>
<feature type="transmembrane region" description="Helical" evidence="8">
    <location>
        <begin position="104"/>
        <end position="127"/>
    </location>
</feature>
<comment type="similarity">
    <text evidence="2">Belongs to the binding-protein-dependent transport system permease family. FecCD subfamily.</text>
</comment>
<name>A0A511XJS3_9PROT</name>
<sequence length="355" mass="37443">MTATDSSDITGLQQAYRALMWRRIRILAGLVAVLIVCFLTDLSLGPAHLSLTDVLRTLTGGDNGGADTVVVWKLRLPFAVMAILTGAALGLAGAEMQTILDNPLASPFTLGLSAASAFGASLAIVPGWRLPLPWIGGEWIVAVNAFIFAIGAALLLDLVARWRGAATGTVVLFGIALVFTFQALVSLLEFLASEDALQELVFWTMGSVTRATWPKIAVLNTAFSIIFPWSLRSAWALTALRMGEDRAASLGVDVPRIRLASLLRVSILAALAVAFSGTIAFVGLVAPHIARRLLGEDHRVYLPGSILVGGIIMSAAAIAAKNLISGEVLPVGIVTALVGIPFFLVIVLRQNRATS</sequence>
<feature type="transmembrane region" description="Helical" evidence="8">
    <location>
        <begin position="327"/>
        <end position="348"/>
    </location>
</feature>
<evidence type="ECO:0000256" key="7">
    <source>
        <dbReference type="ARBA" id="ARBA00023136"/>
    </source>
</evidence>
<dbReference type="CDD" id="cd06550">
    <property type="entry name" value="TM_ABC_iron-siderophores_like"/>
    <property type="match status" value="1"/>
</dbReference>
<gene>
    <name evidence="9" type="ORF">AOE01nite_14290</name>
</gene>
<feature type="transmembrane region" description="Helical" evidence="8">
    <location>
        <begin position="265"/>
        <end position="289"/>
    </location>
</feature>
<keyword evidence="6 8" id="KW-1133">Transmembrane helix</keyword>
<protein>
    <submittedName>
        <fullName evidence="9">Iron-siderophore ABC transporter permease</fullName>
    </submittedName>
</protein>
<keyword evidence="7 8" id="KW-0472">Membrane</keyword>
<evidence type="ECO:0000313" key="10">
    <source>
        <dbReference type="Proteomes" id="UP000321746"/>
    </source>
</evidence>
<dbReference type="InterPro" id="IPR000522">
    <property type="entry name" value="ABC_transptr_permease_BtuC"/>
</dbReference>
<dbReference type="PANTHER" id="PTHR30472:SF25">
    <property type="entry name" value="ABC TRANSPORTER PERMEASE PROTEIN MJ0876-RELATED"/>
    <property type="match status" value="1"/>
</dbReference>
<evidence type="ECO:0000256" key="4">
    <source>
        <dbReference type="ARBA" id="ARBA00022475"/>
    </source>
</evidence>
<dbReference type="SUPFAM" id="SSF81345">
    <property type="entry name" value="ABC transporter involved in vitamin B12 uptake, BtuC"/>
    <property type="match status" value="1"/>
</dbReference>
<evidence type="ECO:0000256" key="1">
    <source>
        <dbReference type="ARBA" id="ARBA00004651"/>
    </source>
</evidence>
<dbReference type="FunFam" id="1.10.3470.10:FF:000001">
    <property type="entry name" value="Vitamin B12 ABC transporter permease BtuC"/>
    <property type="match status" value="1"/>
</dbReference>
<evidence type="ECO:0000256" key="8">
    <source>
        <dbReference type="SAM" id="Phobius"/>
    </source>
</evidence>
<feature type="transmembrane region" description="Helical" evidence="8">
    <location>
        <begin position="139"/>
        <end position="158"/>
    </location>
</feature>
<dbReference type="Proteomes" id="UP000321746">
    <property type="component" value="Unassembled WGS sequence"/>
</dbReference>
<keyword evidence="4" id="KW-1003">Cell membrane</keyword>
<dbReference type="GO" id="GO:0033214">
    <property type="term" value="P:siderophore-iron import into cell"/>
    <property type="evidence" value="ECO:0007669"/>
    <property type="project" value="TreeGrafter"/>
</dbReference>